<dbReference type="STRING" id="349521.HCH_06371"/>
<dbReference type="RefSeq" id="WP_011400070.1">
    <property type="nucleotide sequence ID" value="NC_007645.1"/>
</dbReference>
<dbReference type="OrthoDB" id="9813892at2"/>
<dbReference type="SUPFAM" id="SSF50952">
    <property type="entry name" value="Soluble quinoprotein glucose dehydrogenase"/>
    <property type="match status" value="1"/>
</dbReference>
<dbReference type="eggNOG" id="COG4447">
    <property type="taxonomic scope" value="Bacteria"/>
</dbReference>
<evidence type="ECO:0000313" key="1">
    <source>
        <dbReference type="EMBL" id="ABC33016.1"/>
    </source>
</evidence>
<protein>
    <submittedName>
        <fullName evidence="1">Uncharacterized protein</fullName>
    </submittedName>
</protein>
<sequence>MSNTYEINHVIGVCGDADGNVYQLYTHYDESDALAAVGTIKKATTDKNGIVLGGKGTRLLYANTQMNAMWMSPEGHLWVVDRKGNVYTNAPVTFVNAPYQHLDYKDLDSGVQWNVTLIDRNSLQGIWGSSDSDVWVTSFNGQAFHWDGKSWTMHAIGNTSNGINGSASNDVYVVGYHGKIHHFDGSSWSDVPYPAHLPEGEVFTDVRVVSKEEVYITGRSGGVLKGNALDGFQDIGSPEYKWYGVGYFKERLFFAGGPSGIFELKDGRFECLKDRADIVGVFEAKDAIYFIPAEQQPRPWVVQYQPGADMEWAKINS</sequence>
<dbReference type="EMBL" id="CP000155">
    <property type="protein sequence ID" value="ABC33016.1"/>
    <property type="molecule type" value="Genomic_DNA"/>
</dbReference>
<dbReference type="HOGENOM" id="CLU_884995_0_0_6"/>
<proteinExistence type="predicted"/>
<gene>
    <name evidence="1" type="ordered locus">HCH_06371</name>
</gene>
<evidence type="ECO:0000313" key="2">
    <source>
        <dbReference type="Proteomes" id="UP000000238"/>
    </source>
</evidence>
<dbReference type="Proteomes" id="UP000000238">
    <property type="component" value="Chromosome"/>
</dbReference>
<dbReference type="AlphaFoldDB" id="Q2S8K8"/>
<accession>Q2S8K8</accession>
<organism evidence="1 2">
    <name type="scientific">Hahella chejuensis (strain KCTC 2396)</name>
    <dbReference type="NCBI Taxonomy" id="349521"/>
    <lineage>
        <taxon>Bacteria</taxon>
        <taxon>Pseudomonadati</taxon>
        <taxon>Pseudomonadota</taxon>
        <taxon>Gammaproteobacteria</taxon>
        <taxon>Oceanospirillales</taxon>
        <taxon>Hahellaceae</taxon>
        <taxon>Hahella</taxon>
    </lineage>
</organism>
<dbReference type="InterPro" id="IPR011041">
    <property type="entry name" value="Quinoprot_gluc/sorb_DH_b-prop"/>
</dbReference>
<name>Q2S8K8_HAHCH</name>
<keyword evidence="2" id="KW-1185">Reference proteome</keyword>
<dbReference type="KEGG" id="hch:HCH_06371"/>
<reference evidence="1 2" key="1">
    <citation type="journal article" date="2005" name="Nucleic Acids Res.">
        <title>Genomic blueprint of Hahella chejuensis, a marine microbe producing an algicidal agent.</title>
        <authorList>
            <person name="Jeong H."/>
            <person name="Yim J.H."/>
            <person name="Lee C."/>
            <person name="Choi S.-H."/>
            <person name="Park Y.K."/>
            <person name="Yoon S.H."/>
            <person name="Hur C.-G."/>
            <person name="Kang H.-Y."/>
            <person name="Kim D."/>
            <person name="Lee H.H."/>
            <person name="Park K.H."/>
            <person name="Park S.-H."/>
            <person name="Park H.-S."/>
            <person name="Lee H.K."/>
            <person name="Oh T.K."/>
            <person name="Kim J.F."/>
        </authorList>
    </citation>
    <scope>NUCLEOTIDE SEQUENCE [LARGE SCALE GENOMIC DNA]</scope>
    <source>
        <strain evidence="1 2">KCTC 2396</strain>
    </source>
</reference>